<reference evidence="2" key="1">
    <citation type="submission" date="2019-12" db="EMBL/GenBank/DDBJ databases">
        <authorList>
            <person name="Scholes J."/>
        </authorList>
    </citation>
    <scope>NUCLEOTIDE SEQUENCE</scope>
</reference>
<feature type="region of interest" description="Disordered" evidence="1">
    <location>
        <begin position="222"/>
        <end position="275"/>
    </location>
</feature>
<evidence type="ECO:0000256" key="1">
    <source>
        <dbReference type="SAM" id="MobiDB-lite"/>
    </source>
</evidence>
<accession>A0A9N7R4D8</accession>
<evidence type="ECO:0000313" key="2">
    <source>
        <dbReference type="EMBL" id="CAA0811098.1"/>
    </source>
</evidence>
<comment type="caution">
    <text evidence="2">The sequence shown here is derived from an EMBL/GenBank/DDBJ whole genome shotgun (WGS) entry which is preliminary data.</text>
</comment>
<dbReference type="Proteomes" id="UP001153555">
    <property type="component" value="Unassembled WGS sequence"/>
</dbReference>
<feature type="compositionally biased region" description="Basic and acidic residues" evidence="1">
    <location>
        <begin position="263"/>
        <end position="275"/>
    </location>
</feature>
<dbReference type="EMBL" id="CACSLK010007779">
    <property type="protein sequence ID" value="CAA0811098.1"/>
    <property type="molecule type" value="Genomic_DNA"/>
</dbReference>
<proteinExistence type="predicted"/>
<feature type="non-terminal residue" evidence="2">
    <location>
        <position position="1"/>
    </location>
</feature>
<gene>
    <name evidence="2" type="ORF">SHERM_00124</name>
</gene>
<sequence>NLNSKSIRPPHIACRHRAHAAHEAYSSSVAASLASLAHARRLPFARGTARPALLVPLGRGFPSLQCRPSRLSLHSLGLRPCTPTRHRPRAPRARVASTARSCHLRECHARHLRPSHSRCHPVRRALRPAPMRSNRLPHASVHRLDTEVVINPGESSDGMVEDLDMWLENMLDWSEQVTGTGGTSEAAGARSCAVEDLGTGVNGTRELTGECEKGAGALSVGSNREGGWDARTAGGDDAGRAGRAGEGNAGRSQSRVGVGVARTDAHARGARDERVTQAEGHLEYLEGLERSSTLDELEYLEELHERKGTEERRAKEAEEAKVTSHGDEGTLNFIILEDKGGLEEEGNDTEVVINPGESSDGM</sequence>
<feature type="region of interest" description="Disordered" evidence="1">
    <location>
        <begin position="305"/>
        <end position="362"/>
    </location>
</feature>
<protein>
    <submittedName>
        <fullName evidence="2">Uncharacterized protein</fullName>
    </submittedName>
</protein>
<dbReference type="AlphaFoldDB" id="A0A9N7R4D8"/>
<keyword evidence="3" id="KW-1185">Reference proteome</keyword>
<name>A0A9N7R4D8_STRHE</name>
<feature type="compositionally biased region" description="Basic and acidic residues" evidence="1">
    <location>
        <begin position="305"/>
        <end position="328"/>
    </location>
</feature>
<evidence type="ECO:0000313" key="3">
    <source>
        <dbReference type="Proteomes" id="UP001153555"/>
    </source>
</evidence>
<feature type="non-terminal residue" evidence="2">
    <location>
        <position position="362"/>
    </location>
</feature>
<organism evidence="2 3">
    <name type="scientific">Striga hermonthica</name>
    <name type="common">Purple witchweed</name>
    <name type="synonym">Buchnera hermonthica</name>
    <dbReference type="NCBI Taxonomy" id="68872"/>
    <lineage>
        <taxon>Eukaryota</taxon>
        <taxon>Viridiplantae</taxon>
        <taxon>Streptophyta</taxon>
        <taxon>Embryophyta</taxon>
        <taxon>Tracheophyta</taxon>
        <taxon>Spermatophyta</taxon>
        <taxon>Magnoliopsida</taxon>
        <taxon>eudicotyledons</taxon>
        <taxon>Gunneridae</taxon>
        <taxon>Pentapetalae</taxon>
        <taxon>asterids</taxon>
        <taxon>lamiids</taxon>
        <taxon>Lamiales</taxon>
        <taxon>Orobanchaceae</taxon>
        <taxon>Buchnereae</taxon>
        <taxon>Striga</taxon>
    </lineage>
</organism>